<gene>
    <name evidence="2" type="ORF">L0P79_09575</name>
</gene>
<dbReference type="Proteomes" id="UP001200313">
    <property type="component" value="Unassembled WGS sequence"/>
</dbReference>
<dbReference type="EMBL" id="JAKNJB010000014">
    <property type="protein sequence ID" value="MCG4527326.1"/>
    <property type="molecule type" value="Genomic_DNA"/>
</dbReference>
<name>A0ABS9M936_9FIRM</name>
<evidence type="ECO:0000313" key="3">
    <source>
        <dbReference type="Proteomes" id="UP001200313"/>
    </source>
</evidence>
<evidence type="ECO:0000256" key="1">
    <source>
        <dbReference type="SAM" id="MobiDB-lite"/>
    </source>
</evidence>
<sequence length="268" mass="30392">MSEESRENAGGVIAGMLRSLEDRHLDIVPSAELEKAEPAVSPVNSSSDEVLEMAGDFNYDGYQVVRREFFAHINEPSVTFNNYKFYVNTACLNRFPQVDYVQVLVNQESRILAIRPCRAEDRDACAWCTNGSGRRKPKQITCKIFFAKVFSLMGWNLDYRYKLLGRIIHAKDEWLIAFDLTATEVYQRVQKDGQKPKSSRTPVFPEGWKTQFGLPFREHQKSMQVDIFEGYAVYGLRDNIAPAASEQSDEAASDTDRKSVLGGQGHES</sequence>
<organism evidence="2 3">
    <name type="scientific">Intestinimonas massiliensis</name>
    <name type="common">ex Afouda et al. 2020</name>
    <dbReference type="NCBI Taxonomy" id="1673721"/>
    <lineage>
        <taxon>Bacteria</taxon>
        <taxon>Bacillati</taxon>
        <taxon>Bacillota</taxon>
        <taxon>Clostridia</taxon>
        <taxon>Eubacteriales</taxon>
        <taxon>Intestinimonas</taxon>
    </lineage>
</organism>
<dbReference type="RefSeq" id="WP_238074076.1">
    <property type="nucleotide sequence ID" value="NZ_JAKNJB010000014.1"/>
</dbReference>
<comment type="caution">
    <text evidence="2">The sequence shown here is derived from an EMBL/GenBank/DDBJ whole genome shotgun (WGS) entry which is preliminary data.</text>
</comment>
<evidence type="ECO:0008006" key="4">
    <source>
        <dbReference type="Google" id="ProtNLM"/>
    </source>
</evidence>
<evidence type="ECO:0000313" key="2">
    <source>
        <dbReference type="EMBL" id="MCG4527326.1"/>
    </source>
</evidence>
<keyword evidence="3" id="KW-1185">Reference proteome</keyword>
<feature type="region of interest" description="Disordered" evidence="1">
    <location>
        <begin position="244"/>
        <end position="268"/>
    </location>
</feature>
<accession>A0ABS9M936</accession>
<proteinExistence type="predicted"/>
<protein>
    <recommendedName>
        <fullName evidence="4">Integrase</fullName>
    </recommendedName>
</protein>
<reference evidence="2 3" key="1">
    <citation type="submission" date="2022-01" db="EMBL/GenBank/DDBJ databases">
        <title>Collection of gut derived symbiotic bacterial strains cultured from healthy donors.</title>
        <authorList>
            <person name="Lin H."/>
            <person name="Kohout C."/>
            <person name="Waligurski E."/>
            <person name="Pamer E.G."/>
        </authorList>
    </citation>
    <scope>NUCLEOTIDE SEQUENCE [LARGE SCALE GENOMIC DNA]</scope>
    <source>
        <strain evidence="2 3">DFI.3.7</strain>
    </source>
</reference>